<feature type="compositionally biased region" description="Polar residues" evidence="1">
    <location>
        <begin position="11"/>
        <end position="20"/>
    </location>
</feature>
<proteinExistence type="predicted"/>
<keyword evidence="3" id="KW-1185">Reference proteome</keyword>
<protein>
    <submittedName>
        <fullName evidence="2">Uncharacterized protein</fullName>
    </submittedName>
</protein>
<name>A0A8C9FVZ3_PAVCR</name>
<feature type="region of interest" description="Disordered" evidence="1">
    <location>
        <begin position="1"/>
        <end position="20"/>
    </location>
</feature>
<dbReference type="Ensembl" id="ENSPSTT00000022714.1">
    <property type="protein sequence ID" value="ENSPSTP00000021632.1"/>
    <property type="gene ID" value="ENSPSTG00000015790.1"/>
</dbReference>
<evidence type="ECO:0000313" key="2">
    <source>
        <dbReference type="Ensembl" id="ENSPSTP00000021632.1"/>
    </source>
</evidence>
<evidence type="ECO:0000256" key="1">
    <source>
        <dbReference type="SAM" id="MobiDB-lite"/>
    </source>
</evidence>
<reference evidence="2" key="2">
    <citation type="submission" date="2025-09" db="UniProtKB">
        <authorList>
            <consortium name="Ensembl"/>
        </authorList>
    </citation>
    <scope>IDENTIFICATION</scope>
</reference>
<dbReference type="Proteomes" id="UP000694428">
    <property type="component" value="Unplaced"/>
</dbReference>
<dbReference type="AlphaFoldDB" id="A0A8C9FVZ3"/>
<evidence type="ECO:0000313" key="3">
    <source>
        <dbReference type="Proteomes" id="UP000694428"/>
    </source>
</evidence>
<sequence length="79" mass="8985">MAEEGQIDGATLSQTRSMQTQSWDVNLRPKVLLDFRVHEHCLMVCLHFYLFQAALVLSPAHRAGTHGFPRAHKYLAFCS</sequence>
<organism evidence="2 3">
    <name type="scientific">Pavo cristatus</name>
    <name type="common">Indian peafowl</name>
    <name type="synonym">Blue peafowl</name>
    <dbReference type="NCBI Taxonomy" id="9049"/>
    <lineage>
        <taxon>Eukaryota</taxon>
        <taxon>Metazoa</taxon>
        <taxon>Chordata</taxon>
        <taxon>Craniata</taxon>
        <taxon>Vertebrata</taxon>
        <taxon>Euteleostomi</taxon>
        <taxon>Archelosauria</taxon>
        <taxon>Archosauria</taxon>
        <taxon>Dinosauria</taxon>
        <taxon>Saurischia</taxon>
        <taxon>Theropoda</taxon>
        <taxon>Coelurosauria</taxon>
        <taxon>Aves</taxon>
        <taxon>Neognathae</taxon>
        <taxon>Galloanserae</taxon>
        <taxon>Galliformes</taxon>
        <taxon>Phasianidae</taxon>
        <taxon>Phasianinae</taxon>
        <taxon>Pavo</taxon>
    </lineage>
</organism>
<reference evidence="2" key="1">
    <citation type="submission" date="2025-08" db="UniProtKB">
        <authorList>
            <consortium name="Ensembl"/>
        </authorList>
    </citation>
    <scope>IDENTIFICATION</scope>
</reference>
<accession>A0A8C9FVZ3</accession>